<evidence type="ECO:0000313" key="2">
    <source>
        <dbReference type="Proteomes" id="UP000006512"/>
    </source>
</evidence>
<name>F4QML7_9CAUL</name>
<sequence>MLMTRSFTGLGITDINLTIFGFDRHGTATATTPCLTLSGVGSVNNRLVKQDLSDYIFI</sequence>
<gene>
    <name evidence="1" type="ORF">ABI_28750</name>
</gene>
<keyword evidence="2" id="KW-1185">Reference proteome</keyword>
<organism evidence="1 2">
    <name type="scientific">Asticcacaulis biprosthecium C19</name>
    <dbReference type="NCBI Taxonomy" id="715226"/>
    <lineage>
        <taxon>Bacteria</taxon>
        <taxon>Pseudomonadati</taxon>
        <taxon>Pseudomonadota</taxon>
        <taxon>Alphaproteobacteria</taxon>
        <taxon>Caulobacterales</taxon>
        <taxon>Caulobacteraceae</taxon>
        <taxon>Asticcacaulis</taxon>
    </lineage>
</organism>
<protein>
    <submittedName>
        <fullName evidence="1">Uncharacterized protein</fullName>
    </submittedName>
</protein>
<evidence type="ECO:0000313" key="1">
    <source>
        <dbReference type="EMBL" id="EGF91458.1"/>
    </source>
</evidence>
<proteinExistence type="predicted"/>
<dbReference type="HOGENOM" id="CLU_2969339_0_0_5"/>
<dbReference type="AlphaFoldDB" id="F4QML7"/>
<dbReference type="STRING" id="715226.ABI_28750"/>
<accession>F4QML7</accession>
<reference evidence="2" key="1">
    <citation type="submission" date="2011-03" db="EMBL/GenBank/DDBJ databases">
        <title>Draft genome sequence of Brevundimonas diminuta.</title>
        <authorList>
            <person name="Brown P.J.B."/>
            <person name="Buechlein A."/>
            <person name="Hemmerich C."/>
            <person name="Brun Y.V."/>
        </authorList>
    </citation>
    <scope>NUCLEOTIDE SEQUENCE [LARGE SCALE GENOMIC DNA]</scope>
    <source>
        <strain evidence="2">C19</strain>
    </source>
</reference>
<dbReference type="EMBL" id="GL883078">
    <property type="protein sequence ID" value="EGF91458.1"/>
    <property type="molecule type" value="Genomic_DNA"/>
</dbReference>
<dbReference type="Proteomes" id="UP000006512">
    <property type="component" value="Unassembled WGS sequence"/>
</dbReference>